<evidence type="ECO:0000313" key="3">
    <source>
        <dbReference type="Proteomes" id="UP000613160"/>
    </source>
</evidence>
<evidence type="ECO:0008006" key="4">
    <source>
        <dbReference type="Google" id="ProtNLM"/>
    </source>
</evidence>
<feature type="signal peptide" evidence="1">
    <location>
        <begin position="1"/>
        <end position="25"/>
    </location>
</feature>
<dbReference type="Proteomes" id="UP000613160">
    <property type="component" value="Unassembled WGS sequence"/>
</dbReference>
<comment type="caution">
    <text evidence="2">The sequence shown here is derived from an EMBL/GenBank/DDBJ whole genome shotgun (WGS) entry which is preliminary data.</text>
</comment>
<protein>
    <recommendedName>
        <fullName evidence="4">DUF481 domain-containing protein</fullName>
    </recommendedName>
</protein>
<reference evidence="2" key="2">
    <citation type="submission" date="2020-09" db="EMBL/GenBank/DDBJ databases">
        <authorList>
            <person name="Sun Q."/>
            <person name="Zhou Y."/>
        </authorList>
    </citation>
    <scope>NUCLEOTIDE SEQUENCE</scope>
    <source>
        <strain evidence="2">CGMCC 1.15493</strain>
    </source>
</reference>
<evidence type="ECO:0000313" key="2">
    <source>
        <dbReference type="EMBL" id="GGD05922.1"/>
    </source>
</evidence>
<name>A0A916XSU9_9HYPH</name>
<organism evidence="2 3">
    <name type="scientific">Aureimonas glaciei</name>
    <dbReference type="NCBI Taxonomy" id="1776957"/>
    <lineage>
        <taxon>Bacteria</taxon>
        <taxon>Pseudomonadati</taxon>
        <taxon>Pseudomonadota</taxon>
        <taxon>Alphaproteobacteria</taxon>
        <taxon>Hyphomicrobiales</taxon>
        <taxon>Aurantimonadaceae</taxon>
        <taxon>Aureimonas</taxon>
    </lineage>
</organism>
<sequence>MGMGMRVSLRLAVWVASLLPAPALAGAWTLPQGTGQVIVSGFWAEAMEAFDGGGQVEAIPLFQKAEIHLYAEYGLTDGVTAILRTEAKTYASGEAPSLDAARFGLSGGGARLLLWEGDGAVLSAEITGRVATPFDRRARSEERGGEVEALLFAGKGFGVGRWSGFAEIQGGYRLGLDGRSDAFRADLTLGIRPRAQWLLLAQSFNTLAVDHPDAGFAEPTEHKLQLSAVYDVNRHLSLQVGGLATLAGRDALQERALVTAVWLRF</sequence>
<dbReference type="EMBL" id="BMJJ01000001">
    <property type="protein sequence ID" value="GGD05922.1"/>
    <property type="molecule type" value="Genomic_DNA"/>
</dbReference>
<reference evidence="2" key="1">
    <citation type="journal article" date="2014" name="Int. J. Syst. Evol. Microbiol.">
        <title>Complete genome sequence of Corynebacterium casei LMG S-19264T (=DSM 44701T), isolated from a smear-ripened cheese.</title>
        <authorList>
            <consortium name="US DOE Joint Genome Institute (JGI-PGF)"/>
            <person name="Walter F."/>
            <person name="Albersmeier A."/>
            <person name="Kalinowski J."/>
            <person name="Ruckert C."/>
        </authorList>
    </citation>
    <scope>NUCLEOTIDE SEQUENCE</scope>
    <source>
        <strain evidence="2">CGMCC 1.15493</strain>
    </source>
</reference>
<proteinExistence type="predicted"/>
<dbReference type="AlphaFoldDB" id="A0A916XSU9"/>
<evidence type="ECO:0000256" key="1">
    <source>
        <dbReference type="SAM" id="SignalP"/>
    </source>
</evidence>
<keyword evidence="1" id="KW-0732">Signal</keyword>
<accession>A0A916XSU9</accession>
<feature type="chain" id="PRO_5037460902" description="DUF481 domain-containing protein" evidence="1">
    <location>
        <begin position="26"/>
        <end position="265"/>
    </location>
</feature>
<gene>
    <name evidence="2" type="ORF">GCM10011335_06070</name>
</gene>
<keyword evidence="3" id="KW-1185">Reference proteome</keyword>